<reference evidence="1" key="1">
    <citation type="submission" date="2022-02" db="EMBL/GenBank/DDBJ databases">
        <title>Characterization of Tn125 harboring carbapenem-resistant Acinetobacter bereziniae clinical isolates.</title>
        <authorList>
            <person name="Wong N.-K."/>
            <person name="Pan Q."/>
        </authorList>
    </citation>
    <scope>NUCLEOTIDE SEQUENCE</scope>
    <source>
        <strain evidence="1">GD03393</strain>
    </source>
</reference>
<dbReference type="AlphaFoldDB" id="A0A8I1DI92"/>
<accession>A0A8I1DI92</accession>
<evidence type="ECO:0000313" key="2">
    <source>
        <dbReference type="Proteomes" id="UP000644140"/>
    </source>
</evidence>
<evidence type="ECO:0000313" key="1">
    <source>
        <dbReference type="EMBL" id="UUN96069.1"/>
    </source>
</evidence>
<name>A0A8I1DI92_ACIBZ</name>
<protein>
    <submittedName>
        <fullName evidence="1">Uncharacterized protein</fullName>
    </submittedName>
</protein>
<proteinExistence type="predicted"/>
<sequence>MPHKIYPLLQATVAELKTQPIPVDNEFDSFDEWINEQHDFLHYFELKDYYDNGIEDNFYFKKHNVDTEQLQNEIESAVGELFEQFEDADDVSFEDQMDVMERTEEIIFDAIKKVANQHQLSLLVVYRENPYWMLLPTQDEHQLIQIADAFNEAFNDDGDLNMVVY</sequence>
<organism evidence="1 2">
    <name type="scientific">Acinetobacter bereziniae</name>
    <name type="common">Acinetobacter genomosp. 10</name>
    <dbReference type="NCBI Taxonomy" id="106648"/>
    <lineage>
        <taxon>Bacteria</taxon>
        <taxon>Pseudomonadati</taxon>
        <taxon>Pseudomonadota</taxon>
        <taxon>Gammaproteobacteria</taxon>
        <taxon>Moraxellales</taxon>
        <taxon>Moraxellaceae</taxon>
        <taxon>Acinetobacter</taxon>
    </lineage>
</organism>
<dbReference type="Proteomes" id="UP000644140">
    <property type="component" value="Chromosome"/>
</dbReference>
<gene>
    <name evidence="1" type="ORF">I9054_011795</name>
</gene>
<dbReference type="EMBL" id="CP092085">
    <property type="protein sequence ID" value="UUN96069.1"/>
    <property type="molecule type" value="Genomic_DNA"/>
</dbReference>
<dbReference type="RefSeq" id="WP_151780765.1">
    <property type="nucleotide sequence ID" value="NZ_BKNL01000007.1"/>
</dbReference>